<sequence>MGEKDDSVEAEQQEQEPVAEPDQTEEVHEDSERKREHAPRPDDKVKGFGKASRLPKEKLMASEGIIPLQSGTNKYETQRGMTGFGVPRDVVDKVKCKNLRPIEDETKLMKLKDVSEDKQKSTDGLIPLQSGTNKLASQAGMTGFGMPRSVLGRYNPDQDRNSQGFLHLQMGTNKYASQAGMTGFGMPRTNITKYKVCRTSYVTTTDCQSIKAC</sequence>
<feature type="compositionally biased region" description="Acidic residues" evidence="2">
    <location>
        <begin position="8"/>
        <end position="29"/>
    </location>
</feature>
<dbReference type="AlphaFoldDB" id="A0A183IKB8"/>
<evidence type="ECO:0000313" key="4">
    <source>
        <dbReference type="Proteomes" id="UP000270296"/>
    </source>
</evidence>
<dbReference type="PANTHER" id="PTHR47385">
    <property type="entry name" value="CALPONIN"/>
    <property type="match status" value="1"/>
</dbReference>
<reference evidence="5" key="1">
    <citation type="submission" date="2016-06" db="UniProtKB">
        <authorList>
            <consortium name="WormBaseParasite"/>
        </authorList>
    </citation>
    <scope>IDENTIFICATION</scope>
</reference>
<reference evidence="3 4" key="2">
    <citation type="submission" date="2018-11" db="EMBL/GenBank/DDBJ databases">
        <authorList>
            <consortium name="Pathogen Informatics"/>
        </authorList>
    </citation>
    <scope>NUCLEOTIDE SEQUENCE [LARGE SCALE GENOMIC DNA]</scope>
</reference>
<dbReference type="Pfam" id="PF00402">
    <property type="entry name" value="Calponin"/>
    <property type="match status" value="3"/>
</dbReference>
<proteinExistence type="inferred from homology"/>
<dbReference type="EMBL" id="UZAM01008107">
    <property type="protein sequence ID" value="VDP03274.1"/>
    <property type="molecule type" value="Genomic_DNA"/>
</dbReference>
<feature type="compositionally biased region" description="Basic and acidic residues" evidence="2">
    <location>
        <begin position="30"/>
        <end position="46"/>
    </location>
</feature>
<dbReference type="PROSITE" id="PS51122">
    <property type="entry name" value="CALPONIN_2"/>
    <property type="match status" value="3"/>
</dbReference>
<dbReference type="InterPro" id="IPR000557">
    <property type="entry name" value="Calponin_repeat"/>
</dbReference>
<keyword evidence="4" id="KW-1185">Reference proteome</keyword>
<dbReference type="GO" id="GO:0007015">
    <property type="term" value="P:actin filament organization"/>
    <property type="evidence" value="ECO:0007669"/>
    <property type="project" value="TreeGrafter"/>
</dbReference>
<evidence type="ECO:0000313" key="3">
    <source>
        <dbReference type="EMBL" id="VDP03274.1"/>
    </source>
</evidence>
<gene>
    <name evidence="3" type="ORF">SBAD_LOCUS4064</name>
</gene>
<dbReference type="GO" id="GO:0015629">
    <property type="term" value="C:actin cytoskeleton"/>
    <property type="evidence" value="ECO:0007669"/>
    <property type="project" value="TreeGrafter"/>
</dbReference>
<comment type="similarity">
    <text evidence="1">Belongs to the calponin family.</text>
</comment>
<protein>
    <submittedName>
        <fullName evidence="5">Calponin-like protein OV9M</fullName>
    </submittedName>
</protein>
<organism evidence="5">
    <name type="scientific">Soboliphyme baturini</name>
    <dbReference type="NCBI Taxonomy" id="241478"/>
    <lineage>
        <taxon>Eukaryota</taxon>
        <taxon>Metazoa</taxon>
        <taxon>Ecdysozoa</taxon>
        <taxon>Nematoda</taxon>
        <taxon>Enoplea</taxon>
        <taxon>Dorylaimia</taxon>
        <taxon>Dioctophymatida</taxon>
        <taxon>Dioctophymatoidea</taxon>
        <taxon>Soboliphymatidae</taxon>
        <taxon>Soboliphyme</taxon>
    </lineage>
</organism>
<evidence type="ECO:0000256" key="2">
    <source>
        <dbReference type="SAM" id="MobiDB-lite"/>
    </source>
</evidence>
<dbReference type="PROSITE" id="PS01052">
    <property type="entry name" value="CALPONIN_1"/>
    <property type="match status" value="1"/>
</dbReference>
<dbReference type="InterPro" id="IPR050606">
    <property type="entry name" value="Calponin-like"/>
</dbReference>
<feature type="region of interest" description="Disordered" evidence="2">
    <location>
        <begin position="1"/>
        <end position="61"/>
    </location>
</feature>
<dbReference type="WBParaSite" id="SBAD_0000424501-mRNA-1">
    <property type="protein sequence ID" value="SBAD_0000424501-mRNA-1"/>
    <property type="gene ID" value="SBAD_0000424501"/>
</dbReference>
<accession>A0A183IKB8</accession>
<dbReference type="GO" id="GO:0051015">
    <property type="term" value="F:actin filament binding"/>
    <property type="evidence" value="ECO:0007669"/>
    <property type="project" value="TreeGrafter"/>
</dbReference>
<dbReference type="Proteomes" id="UP000270296">
    <property type="component" value="Unassembled WGS sequence"/>
</dbReference>
<dbReference type="InterPro" id="IPR003096">
    <property type="entry name" value="SM22_calponin"/>
</dbReference>
<evidence type="ECO:0000256" key="1">
    <source>
        <dbReference type="ARBA" id="ARBA00009631"/>
    </source>
</evidence>
<evidence type="ECO:0000313" key="5">
    <source>
        <dbReference type="WBParaSite" id="SBAD_0000424501-mRNA-1"/>
    </source>
</evidence>
<dbReference type="PRINTS" id="PR00888">
    <property type="entry name" value="SM22CALPONIN"/>
</dbReference>
<name>A0A183IKB8_9BILA</name>
<dbReference type="OrthoDB" id="21595at2759"/>
<dbReference type="PANTHER" id="PTHR47385:SF8">
    <property type="entry name" value="PROTEIN CBG16761"/>
    <property type="match status" value="1"/>
</dbReference>